<feature type="domain" description="Co-chaperone DjlA N-terminal" evidence="1">
    <location>
        <begin position="23"/>
        <end position="137"/>
    </location>
</feature>
<dbReference type="EMBL" id="LANJ01000047">
    <property type="protein sequence ID" value="KKC35068.1"/>
    <property type="molecule type" value="Genomic_DNA"/>
</dbReference>
<dbReference type="PATRIC" id="fig|1293439.3.peg.3692"/>
<dbReference type="OrthoDB" id="5402150at2"/>
<name>A0A0F5Q2D5_9HYPH</name>
<dbReference type="Pfam" id="PF05099">
    <property type="entry name" value="TerB"/>
    <property type="match status" value="1"/>
</dbReference>
<reference evidence="2 3" key="1">
    <citation type="submission" date="2015-03" db="EMBL/GenBank/DDBJ databases">
        <authorList>
            <person name="Lepp D."/>
            <person name="Hassan Y.I."/>
            <person name="Li X.-Z."/>
            <person name="Zhou T."/>
        </authorList>
    </citation>
    <scope>NUCLEOTIDE SEQUENCE [LARGE SCALE GENOMIC DNA]</scope>
    <source>
        <strain evidence="2 3">E84</strain>
    </source>
</reference>
<gene>
    <name evidence="2" type="ORF">WH87_18100</name>
</gene>
<evidence type="ECO:0000259" key="1">
    <source>
        <dbReference type="Pfam" id="PF05099"/>
    </source>
</evidence>
<dbReference type="RefSeq" id="WP_046139625.1">
    <property type="nucleotide sequence ID" value="NZ_LANJ01000047.1"/>
</dbReference>
<evidence type="ECO:0000313" key="2">
    <source>
        <dbReference type="EMBL" id="KKC35068.1"/>
    </source>
</evidence>
<evidence type="ECO:0000313" key="3">
    <source>
        <dbReference type="Proteomes" id="UP000033411"/>
    </source>
</evidence>
<sequence>MFEAITRLFQKNDDVLSVHDPKLAVAALLVHLAAVDGQMNDEERLAIRAALMDHYSLDEAGVENLVTQASLRDAEAVDFYKFTSTLSSLDIDDRIEIVRMMWQVVFADKKNHEMEDNMVWRVAELIGVSSRDRTILRNQISKAEQG</sequence>
<keyword evidence="3" id="KW-1185">Reference proteome</keyword>
<dbReference type="STRING" id="1293439.WH87_18100"/>
<accession>A0A0F5Q2D5</accession>
<proteinExistence type="predicted"/>
<dbReference type="AlphaFoldDB" id="A0A0F5Q2D5"/>
<comment type="caution">
    <text evidence="2">The sequence shown here is derived from an EMBL/GenBank/DDBJ whole genome shotgun (WGS) entry which is preliminary data.</text>
</comment>
<dbReference type="CDD" id="cd07313">
    <property type="entry name" value="terB_like_2"/>
    <property type="match status" value="1"/>
</dbReference>
<dbReference type="InterPro" id="IPR007791">
    <property type="entry name" value="DjlA_N"/>
</dbReference>
<protein>
    <recommendedName>
        <fullName evidence="1">Co-chaperone DjlA N-terminal domain-containing protein</fullName>
    </recommendedName>
</protein>
<dbReference type="Gene3D" id="1.10.3680.10">
    <property type="entry name" value="TerB-like"/>
    <property type="match status" value="1"/>
</dbReference>
<organism evidence="2 3">
    <name type="scientific">Devosia epidermidihirudinis</name>
    <dbReference type="NCBI Taxonomy" id="1293439"/>
    <lineage>
        <taxon>Bacteria</taxon>
        <taxon>Pseudomonadati</taxon>
        <taxon>Pseudomonadota</taxon>
        <taxon>Alphaproteobacteria</taxon>
        <taxon>Hyphomicrobiales</taxon>
        <taxon>Devosiaceae</taxon>
        <taxon>Devosia</taxon>
    </lineage>
</organism>
<dbReference type="Proteomes" id="UP000033411">
    <property type="component" value="Unassembled WGS sequence"/>
</dbReference>
<dbReference type="SUPFAM" id="SSF158682">
    <property type="entry name" value="TerB-like"/>
    <property type="match status" value="1"/>
</dbReference>
<dbReference type="InterPro" id="IPR029024">
    <property type="entry name" value="TerB-like"/>
</dbReference>